<evidence type="ECO:0000313" key="2">
    <source>
        <dbReference type="Proteomes" id="UP000064920"/>
    </source>
</evidence>
<gene>
    <name evidence="1" type="ORF">IMCC12053_1108</name>
</gene>
<organism evidence="1 2">
    <name type="scientific">Celeribacter marinus</name>
    <dbReference type="NCBI Taxonomy" id="1397108"/>
    <lineage>
        <taxon>Bacteria</taxon>
        <taxon>Pseudomonadati</taxon>
        <taxon>Pseudomonadota</taxon>
        <taxon>Alphaproteobacteria</taxon>
        <taxon>Rhodobacterales</taxon>
        <taxon>Roseobacteraceae</taxon>
        <taxon>Celeribacter</taxon>
    </lineage>
</organism>
<dbReference type="KEGG" id="cmar:IMCC12053_1108"/>
<proteinExistence type="predicted"/>
<name>A0A0P0AA93_9RHOB</name>
<evidence type="ECO:0000313" key="1">
    <source>
        <dbReference type="EMBL" id="ALI55056.1"/>
    </source>
</evidence>
<dbReference type="EMBL" id="CP012023">
    <property type="protein sequence ID" value="ALI55056.1"/>
    <property type="molecule type" value="Genomic_DNA"/>
</dbReference>
<dbReference type="AlphaFoldDB" id="A0A0P0AA93"/>
<keyword evidence="2" id="KW-1185">Reference proteome</keyword>
<reference evidence="1 2" key="1">
    <citation type="submission" date="2015-05" db="EMBL/GenBank/DDBJ databases">
        <authorList>
            <person name="Wang D.B."/>
            <person name="Wang M."/>
        </authorList>
    </citation>
    <scope>NUCLEOTIDE SEQUENCE [LARGE SCALE GENOMIC DNA]</scope>
    <source>
        <strain evidence="1 2">IMCC 12053</strain>
    </source>
</reference>
<accession>A0A0P0AA93</accession>
<dbReference type="Proteomes" id="UP000064920">
    <property type="component" value="Chromosome"/>
</dbReference>
<dbReference type="STRING" id="1397108.IMCC12053_1108"/>
<sequence>MCFVSAILSLLNLGFLSRVVPDIDTQTRGRKPCAMTCRISQLMLGHVAKWS</sequence>
<protein>
    <submittedName>
        <fullName evidence="1">Uncharacterized protein</fullName>
    </submittedName>
</protein>